<dbReference type="OrthoDB" id="9772295at2"/>
<accession>A0A1H5T9A7</accession>
<evidence type="ECO:0000313" key="1">
    <source>
        <dbReference type="EMBL" id="SEF59462.1"/>
    </source>
</evidence>
<dbReference type="Pfam" id="PF08811">
    <property type="entry name" value="DUF1800"/>
    <property type="match status" value="1"/>
</dbReference>
<evidence type="ECO:0000313" key="2">
    <source>
        <dbReference type="Proteomes" id="UP000236721"/>
    </source>
</evidence>
<dbReference type="RefSeq" id="WP_103878780.1">
    <property type="nucleotide sequence ID" value="NZ_FNVG01000002.1"/>
</dbReference>
<proteinExistence type="predicted"/>
<organism evidence="1 2">
    <name type="scientific">Vibrio hangzhouensis</name>
    <dbReference type="NCBI Taxonomy" id="462991"/>
    <lineage>
        <taxon>Bacteria</taxon>
        <taxon>Pseudomonadati</taxon>
        <taxon>Pseudomonadota</taxon>
        <taxon>Gammaproteobacteria</taxon>
        <taxon>Vibrionales</taxon>
        <taxon>Vibrionaceae</taxon>
        <taxon>Vibrio</taxon>
    </lineage>
</organism>
<dbReference type="EMBL" id="FNVG01000002">
    <property type="protein sequence ID" value="SEF59462.1"/>
    <property type="molecule type" value="Genomic_DNA"/>
</dbReference>
<dbReference type="InterPro" id="IPR014917">
    <property type="entry name" value="DUF1800"/>
</dbReference>
<gene>
    <name evidence="1" type="ORF">SAMN04488244_102175</name>
</gene>
<keyword evidence="2" id="KW-1185">Reference proteome</keyword>
<sequence>MENTDTAHYITAQRFGLGPRVGDAKPELIPKEQLKSQPYVHNAITELPTTIEILARLGELSRQRKAAKTQEQKKQFTKSGNAFFQESYRNLVHARNLQTLHTPLSFQERIIQFWSNHFTVSADTRRVRPIASGVENEVIRELWSVDFPSMLLAVCQHPAMLMYLDNHQSIGPNSKAGQKRNKGLNENLAREILELHTLGVDGGYSQNDVIELAEGITGWSVSLKASSPGYRFIPAMHEPGAIKVLGTIYDQEGEEQGIACLRDLAAHEKTARHICSKLVQHFYGDGHSSLVEEMAQVWLDNQGMLIPVYITLLNSPLASVGEPLRYRTPQEWFFAVLRSADFEPNQKQMHSMLRQLGQEPFMAGSPAGWSDNDADFNSASALTQRWQVANQIAALTVNQLKRSKRSVDDKISQIIQRLYGDEVDEHILTAMTKAQDPASKFVVLWMSPQFQYR</sequence>
<dbReference type="Proteomes" id="UP000236721">
    <property type="component" value="Unassembled WGS sequence"/>
</dbReference>
<reference evidence="2" key="1">
    <citation type="submission" date="2016-10" db="EMBL/GenBank/DDBJ databases">
        <authorList>
            <person name="Varghese N."/>
            <person name="Submissions S."/>
        </authorList>
    </citation>
    <scope>NUCLEOTIDE SEQUENCE [LARGE SCALE GENOMIC DNA]</scope>
    <source>
        <strain evidence="2">CGMCC 1.7062</strain>
    </source>
</reference>
<protein>
    <submittedName>
        <fullName evidence="1">Uncharacterized conserved protein, DUF1800 family</fullName>
    </submittedName>
</protein>
<name>A0A1H5T9A7_9VIBR</name>
<dbReference type="AlphaFoldDB" id="A0A1H5T9A7"/>